<feature type="region of interest" description="Disordered" evidence="1">
    <location>
        <begin position="1"/>
        <end position="73"/>
    </location>
</feature>
<evidence type="ECO:0000256" key="1">
    <source>
        <dbReference type="SAM" id="MobiDB-lite"/>
    </source>
</evidence>
<keyword evidence="3" id="KW-1185">Reference proteome</keyword>
<dbReference type="EMBL" id="BSXU01000875">
    <property type="protein sequence ID" value="GMG21999.1"/>
    <property type="molecule type" value="Genomic_DNA"/>
</dbReference>
<comment type="caution">
    <text evidence="2">The sequence shown here is derived from an EMBL/GenBank/DDBJ whole genome shotgun (WGS) entry which is preliminary data.</text>
</comment>
<feature type="compositionally biased region" description="Polar residues" evidence="1">
    <location>
        <begin position="19"/>
        <end position="48"/>
    </location>
</feature>
<protein>
    <submittedName>
        <fullName evidence="2">Unnamed protein product</fullName>
    </submittedName>
</protein>
<feature type="compositionally biased region" description="Low complexity" evidence="1">
    <location>
        <begin position="1"/>
        <end position="15"/>
    </location>
</feature>
<accession>A0A9W7DDU0</accession>
<proteinExistence type="predicted"/>
<evidence type="ECO:0000313" key="2">
    <source>
        <dbReference type="EMBL" id="GMG21999.1"/>
    </source>
</evidence>
<reference evidence="2" key="1">
    <citation type="submission" date="2023-04" db="EMBL/GenBank/DDBJ databases">
        <title>Ambrosiozyma monospora NBRC 1965.</title>
        <authorList>
            <person name="Ichikawa N."/>
            <person name="Sato H."/>
            <person name="Tonouchi N."/>
        </authorList>
    </citation>
    <scope>NUCLEOTIDE SEQUENCE</scope>
    <source>
        <strain evidence="2">NBRC 1965</strain>
    </source>
</reference>
<sequence>MQAQAQAQVQAQAHANIGSPVNQPIATAPITTRFSPQPGTNNLTGGAVNSNSNLSNDSMNNINNSNNNSNNGY</sequence>
<dbReference type="AlphaFoldDB" id="A0A9W7DDU0"/>
<gene>
    <name evidence="2" type="ORF">Amon01_000242100</name>
</gene>
<evidence type="ECO:0000313" key="3">
    <source>
        <dbReference type="Proteomes" id="UP001165063"/>
    </source>
</evidence>
<feature type="compositionally biased region" description="Low complexity" evidence="1">
    <location>
        <begin position="49"/>
        <end position="73"/>
    </location>
</feature>
<organism evidence="2 3">
    <name type="scientific">Ambrosiozyma monospora</name>
    <name type="common">Yeast</name>
    <name type="synonym">Endomycopsis monosporus</name>
    <dbReference type="NCBI Taxonomy" id="43982"/>
    <lineage>
        <taxon>Eukaryota</taxon>
        <taxon>Fungi</taxon>
        <taxon>Dikarya</taxon>
        <taxon>Ascomycota</taxon>
        <taxon>Saccharomycotina</taxon>
        <taxon>Pichiomycetes</taxon>
        <taxon>Pichiales</taxon>
        <taxon>Pichiaceae</taxon>
        <taxon>Ambrosiozyma</taxon>
    </lineage>
</organism>
<name>A0A9W7DDU0_AMBMO</name>
<dbReference type="Proteomes" id="UP001165063">
    <property type="component" value="Unassembled WGS sequence"/>
</dbReference>